<dbReference type="EMBL" id="CP108318">
    <property type="protein sequence ID" value="WTW64190.1"/>
    <property type="molecule type" value="Genomic_DNA"/>
</dbReference>
<proteinExistence type="predicted"/>
<feature type="transmembrane region" description="Helical" evidence="1">
    <location>
        <begin position="30"/>
        <end position="52"/>
    </location>
</feature>
<accession>A0AAU2VA20</accession>
<protein>
    <submittedName>
        <fullName evidence="2">Uncharacterized protein</fullName>
    </submittedName>
</protein>
<evidence type="ECO:0000313" key="2">
    <source>
        <dbReference type="EMBL" id="WTW64190.1"/>
    </source>
</evidence>
<evidence type="ECO:0000256" key="1">
    <source>
        <dbReference type="SAM" id="Phobius"/>
    </source>
</evidence>
<keyword evidence="1" id="KW-0472">Membrane</keyword>
<organism evidence="2">
    <name type="scientific">Streptomyces sp. NBC_00003</name>
    <dbReference type="NCBI Taxonomy" id="2903608"/>
    <lineage>
        <taxon>Bacteria</taxon>
        <taxon>Bacillati</taxon>
        <taxon>Actinomycetota</taxon>
        <taxon>Actinomycetes</taxon>
        <taxon>Kitasatosporales</taxon>
        <taxon>Streptomycetaceae</taxon>
        <taxon>Streptomyces</taxon>
    </lineage>
</organism>
<dbReference type="AlphaFoldDB" id="A0AAU2VA20"/>
<gene>
    <name evidence="2" type="ORF">OG549_28085</name>
</gene>
<name>A0AAU2VA20_9ACTN</name>
<feature type="transmembrane region" description="Helical" evidence="1">
    <location>
        <begin position="64"/>
        <end position="82"/>
    </location>
</feature>
<keyword evidence="1" id="KW-0812">Transmembrane</keyword>
<sequence length="111" mass="12251">MTAILAQPGSDPHHPDTFVEMSRWESFKDYMSVGPGMFLMIAIPSLIILLVIGYCGQKLPTEQFRVMTGFFLLFPLWFLPFVGDGIMLVTQAVVQGSFAAVMPGPLAPKQD</sequence>
<reference evidence="2" key="1">
    <citation type="submission" date="2022-10" db="EMBL/GenBank/DDBJ databases">
        <title>The complete genomes of actinobacterial strains from the NBC collection.</title>
        <authorList>
            <person name="Joergensen T.S."/>
            <person name="Alvarez Arevalo M."/>
            <person name="Sterndorff E.B."/>
            <person name="Faurdal D."/>
            <person name="Vuksanovic O."/>
            <person name="Mourched A.-S."/>
            <person name="Charusanti P."/>
            <person name="Shaw S."/>
            <person name="Blin K."/>
            <person name="Weber T."/>
        </authorList>
    </citation>
    <scope>NUCLEOTIDE SEQUENCE</scope>
    <source>
        <strain evidence="2">NBC_00003</strain>
    </source>
</reference>
<keyword evidence="1" id="KW-1133">Transmembrane helix</keyword>